<feature type="domain" description="EamA" evidence="6">
    <location>
        <begin position="139"/>
        <end position="264"/>
    </location>
</feature>
<feature type="transmembrane region" description="Helical" evidence="5">
    <location>
        <begin position="224"/>
        <end position="245"/>
    </location>
</feature>
<gene>
    <name evidence="7" type="ORF">SKTS_15550</name>
</gene>
<protein>
    <submittedName>
        <fullName evidence="7">Membrane protein</fullName>
    </submittedName>
</protein>
<dbReference type="AlphaFoldDB" id="A0A6F8VD52"/>
<keyword evidence="3 5" id="KW-1133">Transmembrane helix</keyword>
<feature type="transmembrane region" description="Helical" evidence="5">
    <location>
        <begin position="28"/>
        <end position="47"/>
    </location>
</feature>
<keyword evidence="2 5" id="KW-0812">Transmembrane</keyword>
<comment type="subcellular location">
    <subcellularLocation>
        <location evidence="1">Membrane</location>
        <topology evidence="1">Multi-pass membrane protein</topology>
    </subcellularLocation>
</comment>
<accession>A0A6F8VD52</accession>
<feature type="transmembrane region" description="Helical" evidence="5">
    <location>
        <begin position="135"/>
        <end position="155"/>
    </location>
</feature>
<feature type="transmembrane region" description="Helical" evidence="5">
    <location>
        <begin position="110"/>
        <end position="129"/>
    </location>
</feature>
<organism evidence="7 8">
    <name type="scientific">Sulfurimicrobium lacus</name>
    <dbReference type="NCBI Taxonomy" id="2715678"/>
    <lineage>
        <taxon>Bacteria</taxon>
        <taxon>Pseudomonadati</taxon>
        <taxon>Pseudomonadota</taxon>
        <taxon>Betaproteobacteria</taxon>
        <taxon>Nitrosomonadales</taxon>
        <taxon>Sulfuricellaceae</taxon>
        <taxon>Sulfurimicrobium</taxon>
    </lineage>
</organism>
<feature type="transmembrane region" description="Helical" evidence="5">
    <location>
        <begin position="82"/>
        <end position="103"/>
    </location>
</feature>
<dbReference type="Proteomes" id="UP000502260">
    <property type="component" value="Chromosome"/>
</dbReference>
<dbReference type="InterPro" id="IPR037185">
    <property type="entry name" value="EmrE-like"/>
</dbReference>
<dbReference type="PANTHER" id="PTHR22911">
    <property type="entry name" value="ACYL-MALONYL CONDENSING ENZYME-RELATED"/>
    <property type="match status" value="1"/>
</dbReference>
<name>A0A6F8VD52_9PROT</name>
<dbReference type="EMBL" id="AP022853">
    <property type="protein sequence ID" value="BCB26669.1"/>
    <property type="molecule type" value="Genomic_DNA"/>
</dbReference>
<dbReference type="PANTHER" id="PTHR22911:SF6">
    <property type="entry name" value="SOLUTE CARRIER FAMILY 35 MEMBER G1"/>
    <property type="match status" value="1"/>
</dbReference>
<evidence type="ECO:0000256" key="5">
    <source>
        <dbReference type="SAM" id="Phobius"/>
    </source>
</evidence>
<reference evidence="8" key="1">
    <citation type="submission" date="2020-03" db="EMBL/GenBank/DDBJ databases">
        <title>Complete genome sequence of sulfur-oxidizing bacterium skT11.</title>
        <authorList>
            <person name="Kanda M."/>
            <person name="Kojima H."/>
            <person name="Fukui M."/>
        </authorList>
    </citation>
    <scope>NUCLEOTIDE SEQUENCE [LARGE SCALE GENOMIC DNA]</scope>
    <source>
        <strain evidence="8">skT11</strain>
    </source>
</reference>
<evidence type="ECO:0000259" key="6">
    <source>
        <dbReference type="Pfam" id="PF00892"/>
    </source>
</evidence>
<feature type="transmembrane region" description="Helical" evidence="5">
    <location>
        <begin position="194"/>
        <end position="212"/>
    </location>
</feature>
<keyword evidence="8" id="KW-1185">Reference proteome</keyword>
<sequence>MIVAGVLFSCMGVFVKLGSQYFSSAELVFYRSLFGLLVIYLIIKAQGFPIATPYWKMHLWRGLSGFFALMLFFYAISALPLATAITLNYTSPLFLALFTVAILKEKPGVLLILATVVGFVGVVLLLRPTLHAEQITAGLMGLGSGFLAGIAYLNVKQLGELGEPEWRVVFYFTLVSTLGGAIWMAFHTFHALDWPRFLILAGMGTCATLAQLAMTRAYRTGSTLVVGSLAYSTVIFASLWGILLWQEILPLGSWLAIALIVLSGVISLKASPRLPAI</sequence>
<feature type="transmembrane region" description="Helical" evidence="5">
    <location>
        <begin position="59"/>
        <end position="76"/>
    </location>
</feature>
<evidence type="ECO:0000256" key="2">
    <source>
        <dbReference type="ARBA" id="ARBA00022692"/>
    </source>
</evidence>
<dbReference type="GO" id="GO:0016020">
    <property type="term" value="C:membrane"/>
    <property type="evidence" value="ECO:0007669"/>
    <property type="project" value="UniProtKB-SubCell"/>
</dbReference>
<feature type="domain" description="EamA" evidence="6">
    <location>
        <begin position="1"/>
        <end position="126"/>
    </location>
</feature>
<feature type="transmembrane region" description="Helical" evidence="5">
    <location>
        <begin position="251"/>
        <end position="268"/>
    </location>
</feature>
<evidence type="ECO:0000256" key="1">
    <source>
        <dbReference type="ARBA" id="ARBA00004141"/>
    </source>
</evidence>
<proteinExistence type="predicted"/>
<dbReference type="SUPFAM" id="SSF103481">
    <property type="entry name" value="Multidrug resistance efflux transporter EmrE"/>
    <property type="match status" value="2"/>
</dbReference>
<keyword evidence="4 5" id="KW-0472">Membrane</keyword>
<evidence type="ECO:0000256" key="4">
    <source>
        <dbReference type="ARBA" id="ARBA00023136"/>
    </source>
</evidence>
<dbReference type="KEGG" id="slac:SKTS_15550"/>
<dbReference type="InterPro" id="IPR000620">
    <property type="entry name" value="EamA_dom"/>
</dbReference>
<evidence type="ECO:0000256" key="3">
    <source>
        <dbReference type="ARBA" id="ARBA00022989"/>
    </source>
</evidence>
<evidence type="ECO:0000313" key="8">
    <source>
        <dbReference type="Proteomes" id="UP000502260"/>
    </source>
</evidence>
<evidence type="ECO:0000313" key="7">
    <source>
        <dbReference type="EMBL" id="BCB26669.1"/>
    </source>
</evidence>
<dbReference type="Pfam" id="PF00892">
    <property type="entry name" value="EamA"/>
    <property type="match status" value="2"/>
</dbReference>
<feature type="transmembrane region" description="Helical" evidence="5">
    <location>
        <begin position="167"/>
        <end position="188"/>
    </location>
</feature>